<gene>
    <name evidence="3" type="ORF">L345_17036</name>
</gene>
<evidence type="ECO:0000256" key="2">
    <source>
        <dbReference type="SAM" id="SignalP"/>
    </source>
</evidence>
<proteinExistence type="predicted"/>
<keyword evidence="2" id="KW-0732">Signal</keyword>
<feature type="compositionally biased region" description="Basic and acidic residues" evidence="1">
    <location>
        <begin position="104"/>
        <end position="154"/>
    </location>
</feature>
<feature type="signal peptide" evidence="2">
    <location>
        <begin position="1"/>
        <end position="21"/>
    </location>
</feature>
<organism evidence="3 4">
    <name type="scientific">Ophiophagus hannah</name>
    <name type="common">King cobra</name>
    <name type="synonym">Naja hannah</name>
    <dbReference type="NCBI Taxonomy" id="8665"/>
    <lineage>
        <taxon>Eukaryota</taxon>
        <taxon>Metazoa</taxon>
        <taxon>Chordata</taxon>
        <taxon>Craniata</taxon>
        <taxon>Vertebrata</taxon>
        <taxon>Euteleostomi</taxon>
        <taxon>Lepidosauria</taxon>
        <taxon>Squamata</taxon>
        <taxon>Bifurcata</taxon>
        <taxon>Unidentata</taxon>
        <taxon>Episquamata</taxon>
        <taxon>Toxicofera</taxon>
        <taxon>Serpentes</taxon>
        <taxon>Colubroidea</taxon>
        <taxon>Elapidae</taxon>
        <taxon>Elapinae</taxon>
        <taxon>Ophiophagus</taxon>
    </lineage>
</organism>
<keyword evidence="4" id="KW-1185">Reference proteome</keyword>
<feature type="compositionally biased region" description="Basic residues" evidence="1">
    <location>
        <begin position="155"/>
        <end position="176"/>
    </location>
</feature>
<dbReference type="Proteomes" id="UP000018936">
    <property type="component" value="Unassembled WGS sequence"/>
</dbReference>
<evidence type="ECO:0000256" key="1">
    <source>
        <dbReference type="SAM" id="MobiDB-lite"/>
    </source>
</evidence>
<evidence type="ECO:0008006" key="5">
    <source>
        <dbReference type="Google" id="ProtNLM"/>
    </source>
</evidence>
<feature type="region of interest" description="Disordered" evidence="1">
    <location>
        <begin position="95"/>
        <end position="228"/>
    </location>
</feature>
<reference evidence="3 4" key="1">
    <citation type="journal article" date="2013" name="Proc. Natl. Acad. Sci. U.S.A.">
        <title>The king cobra genome reveals dynamic gene evolution and adaptation in the snake venom system.</title>
        <authorList>
            <person name="Vonk F.J."/>
            <person name="Casewell N.R."/>
            <person name="Henkel C.V."/>
            <person name="Heimberg A.M."/>
            <person name="Jansen H.J."/>
            <person name="McCleary R.J."/>
            <person name="Kerkkamp H.M."/>
            <person name="Vos R.A."/>
            <person name="Guerreiro I."/>
            <person name="Calvete J.J."/>
            <person name="Wuster W."/>
            <person name="Woods A.E."/>
            <person name="Logan J.M."/>
            <person name="Harrison R.A."/>
            <person name="Castoe T.A."/>
            <person name="de Koning A.P."/>
            <person name="Pollock D.D."/>
            <person name="Yandell M."/>
            <person name="Calderon D."/>
            <person name="Renjifo C."/>
            <person name="Currier R.B."/>
            <person name="Salgado D."/>
            <person name="Pla D."/>
            <person name="Sanz L."/>
            <person name="Hyder A.S."/>
            <person name="Ribeiro J.M."/>
            <person name="Arntzen J.W."/>
            <person name="van den Thillart G.E."/>
            <person name="Boetzer M."/>
            <person name="Pirovano W."/>
            <person name="Dirks R.P."/>
            <person name="Spaink H.P."/>
            <person name="Duboule D."/>
            <person name="McGlinn E."/>
            <person name="Kini R.M."/>
            <person name="Richardson M.K."/>
        </authorList>
    </citation>
    <scope>NUCLEOTIDE SEQUENCE</scope>
    <source>
        <tissue evidence="3">Blood</tissue>
    </source>
</reference>
<accession>V8N5S0</accession>
<dbReference type="EMBL" id="AZIM01009083">
    <property type="protein sequence ID" value="ETE57251.1"/>
    <property type="molecule type" value="Genomic_DNA"/>
</dbReference>
<dbReference type="AlphaFoldDB" id="V8N5S0"/>
<name>V8N5S0_OPHHA</name>
<feature type="non-terminal residue" evidence="3">
    <location>
        <position position="1"/>
    </location>
</feature>
<sequence length="278" mass="31684">MFLIDSSLFSFLLDLFPGKQGWDSSGSGRFGSDYQLALPTLPCPAPSGGKCMESSWEQKWGMGCVCGDAPCPILASRRLQGGFLGPKWGVCVGSSAIPPMPKFGESKSSREKKKEEMKRKKEQKKEKERGMEGREKKEREGREKERERKREGREGKKRKKERKKERKKKERKKKERKKEGERKKGREGRKKEKEGGREMRMGKGKGREGEKKERKEGPNPGTRCSFRGLAIQGRKELQSRRHLGDFGASPCHMTSKLYPPSHMITKPCTPSHTHRTGC</sequence>
<feature type="compositionally biased region" description="Basic and acidic residues" evidence="1">
    <location>
        <begin position="177"/>
        <end position="217"/>
    </location>
</feature>
<comment type="caution">
    <text evidence="3">The sequence shown here is derived from an EMBL/GenBank/DDBJ whole genome shotgun (WGS) entry which is preliminary data.</text>
</comment>
<feature type="chain" id="PRO_5004770502" description="Pxr1" evidence="2">
    <location>
        <begin position="22"/>
        <end position="278"/>
    </location>
</feature>
<evidence type="ECO:0000313" key="3">
    <source>
        <dbReference type="EMBL" id="ETE57251.1"/>
    </source>
</evidence>
<evidence type="ECO:0000313" key="4">
    <source>
        <dbReference type="Proteomes" id="UP000018936"/>
    </source>
</evidence>
<protein>
    <recommendedName>
        <fullName evidence="5">Pxr1</fullName>
    </recommendedName>
</protein>